<dbReference type="PANTHER" id="PTHR35901:SF1">
    <property type="entry name" value="EXONUCLEASE VAPC9"/>
    <property type="match status" value="1"/>
</dbReference>
<dbReference type="Pfam" id="PF01850">
    <property type="entry name" value="PIN"/>
    <property type="match status" value="1"/>
</dbReference>
<proteinExistence type="predicted"/>
<organism evidence="4">
    <name type="scientific">freshwater metagenome</name>
    <dbReference type="NCBI Taxonomy" id="449393"/>
    <lineage>
        <taxon>unclassified sequences</taxon>
        <taxon>metagenomes</taxon>
        <taxon>ecological metagenomes</taxon>
    </lineage>
</organism>
<feature type="domain" description="PIN" evidence="2">
    <location>
        <begin position="5"/>
        <end position="126"/>
    </location>
</feature>
<dbReference type="PANTHER" id="PTHR35901">
    <property type="entry name" value="RIBONUCLEASE VAPC3"/>
    <property type="match status" value="1"/>
</dbReference>
<accession>A0A6J7H005</accession>
<dbReference type="InterPro" id="IPR002716">
    <property type="entry name" value="PIN_dom"/>
</dbReference>
<evidence type="ECO:0000259" key="2">
    <source>
        <dbReference type="Pfam" id="PF01850"/>
    </source>
</evidence>
<dbReference type="CDD" id="cd09873">
    <property type="entry name" value="PIN_Pae0151-like"/>
    <property type="match status" value="1"/>
</dbReference>
<dbReference type="EMBL" id="CAFBMO010000058">
    <property type="protein sequence ID" value="CAB4912884.1"/>
    <property type="molecule type" value="Genomic_DNA"/>
</dbReference>
<gene>
    <name evidence="3" type="ORF">UFOPK1908_01074</name>
    <name evidence="4" type="ORF">UFOPK3576_01244</name>
</gene>
<dbReference type="EMBL" id="CAEZVB010000053">
    <property type="protein sequence ID" value="CAB4624400.1"/>
    <property type="molecule type" value="Genomic_DNA"/>
</dbReference>
<evidence type="ECO:0000256" key="1">
    <source>
        <dbReference type="ARBA" id="ARBA00022842"/>
    </source>
</evidence>
<dbReference type="InterPro" id="IPR051619">
    <property type="entry name" value="TypeII_TA_RNase_PINc/VapC"/>
</dbReference>
<name>A0A6J7H005_9ZZZZ</name>
<dbReference type="InterPro" id="IPR029060">
    <property type="entry name" value="PIN-like_dom_sf"/>
</dbReference>
<sequence length="134" mass="15024">MTKEIIIDASVAADFVISVSKRREFMACEFFDGTHDFHAPTLIDFEVTSAIRKLLLARRVSEDEAFMALEEHLKAPILRHAAAPLLTRALRLRENISAYDASYVVLAQAFEGLLITRDARLARVAERHCAVVVV</sequence>
<keyword evidence="1" id="KW-0460">Magnesium</keyword>
<dbReference type="InterPro" id="IPR044153">
    <property type="entry name" value="PIN_Pae0151-like"/>
</dbReference>
<dbReference type="Gene3D" id="3.40.50.1010">
    <property type="entry name" value="5'-nuclease"/>
    <property type="match status" value="1"/>
</dbReference>
<protein>
    <submittedName>
        <fullName evidence="4">Unannotated protein</fullName>
    </submittedName>
</protein>
<dbReference type="AlphaFoldDB" id="A0A6J7H005"/>
<reference evidence="4" key="1">
    <citation type="submission" date="2020-05" db="EMBL/GenBank/DDBJ databases">
        <authorList>
            <person name="Chiriac C."/>
            <person name="Salcher M."/>
            <person name="Ghai R."/>
            <person name="Kavagutti S V."/>
        </authorList>
    </citation>
    <scope>NUCLEOTIDE SEQUENCE</scope>
</reference>
<dbReference type="SUPFAM" id="SSF88723">
    <property type="entry name" value="PIN domain-like"/>
    <property type="match status" value="1"/>
</dbReference>
<evidence type="ECO:0000313" key="4">
    <source>
        <dbReference type="EMBL" id="CAB4912884.1"/>
    </source>
</evidence>
<evidence type="ECO:0000313" key="3">
    <source>
        <dbReference type="EMBL" id="CAB4624400.1"/>
    </source>
</evidence>